<dbReference type="HOGENOM" id="CLU_004184_3_0_1"/>
<dbReference type="OrthoDB" id="2157530at2759"/>
<proteinExistence type="predicted"/>
<dbReference type="AlphaFoldDB" id="S3CYB3"/>
<dbReference type="PANTHER" id="PTHR24148:SF64">
    <property type="entry name" value="HETEROKARYON INCOMPATIBILITY DOMAIN-CONTAINING PROTEIN"/>
    <property type="match status" value="1"/>
</dbReference>
<dbReference type="RefSeq" id="XP_008082016.1">
    <property type="nucleotide sequence ID" value="XM_008083825.1"/>
</dbReference>
<dbReference type="InterPro" id="IPR010730">
    <property type="entry name" value="HET"/>
</dbReference>
<dbReference type="Proteomes" id="UP000016922">
    <property type="component" value="Unassembled WGS sequence"/>
</dbReference>
<keyword evidence="3" id="KW-1185">Reference proteome</keyword>
<evidence type="ECO:0000259" key="1">
    <source>
        <dbReference type="Pfam" id="PF06985"/>
    </source>
</evidence>
<evidence type="ECO:0000313" key="2">
    <source>
        <dbReference type="EMBL" id="EPE30605.1"/>
    </source>
</evidence>
<accession>S3CYB3</accession>
<dbReference type="Pfam" id="PF06985">
    <property type="entry name" value="HET"/>
    <property type="match status" value="1"/>
</dbReference>
<reference evidence="2 3" key="1">
    <citation type="journal article" date="2013" name="BMC Genomics">
        <title>Genomics-driven discovery of the pneumocandin biosynthetic gene cluster in the fungus Glarea lozoyensis.</title>
        <authorList>
            <person name="Chen L."/>
            <person name="Yue Q."/>
            <person name="Zhang X."/>
            <person name="Xiang M."/>
            <person name="Wang C."/>
            <person name="Li S."/>
            <person name="Che Y."/>
            <person name="Ortiz-Lopez F.J."/>
            <person name="Bills G.F."/>
            <person name="Liu X."/>
            <person name="An Z."/>
        </authorList>
    </citation>
    <scope>NUCLEOTIDE SEQUENCE [LARGE SCALE GENOMIC DNA]</scope>
    <source>
        <strain evidence="3">ATCC 20868 / MF5171</strain>
    </source>
</reference>
<dbReference type="EMBL" id="KE145363">
    <property type="protein sequence ID" value="EPE30605.1"/>
    <property type="molecule type" value="Genomic_DNA"/>
</dbReference>
<feature type="domain" description="Heterokaryon incompatibility" evidence="1">
    <location>
        <begin position="52"/>
        <end position="191"/>
    </location>
</feature>
<dbReference type="eggNOG" id="ENOG502RQTC">
    <property type="taxonomic scope" value="Eukaryota"/>
</dbReference>
<name>S3CYB3_GLAL2</name>
<dbReference type="STRING" id="1116229.S3CYB3"/>
<organism evidence="2 3">
    <name type="scientific">Glarea lozoyensis (strain ATCC 20868 / MF5171)</name>
    <dbReference type="NCBI Taxonomy" id="1116229"/>
    <lineage>
        <taxon>Eukaryota</taxon>
        <taxon>Fungi</taxon>
        <taxon>Dikarya</taxon>
        <taxon>Ascomycota</taxon>
        <taxon>Pezizomycotina</taxon>
        <taxon>Leotiomycetes</taxon>
        <taxon>Helotiales</taxon>
        <taxon>Helotiaceae</taxon>
        <taxon>Glarea</taxon>
    </lineage>
</organism>
<sequence length="613" mass="68982">MASYSGLYRPLVEADAIRILALHPSSTYSAELRGSLFETTVSECDSDKIDSFNALSYVWGNPTKAKTIEINGKATLITTLLDLALRDLRDTNRVLRLWVDALCIDQSNTEERNQQVSFMGDIYATAQHTIIHLGPSSLEAESVLRKLMSKAAGKRQLDYVIHDVLSEEEIQLVDDHILSRPWFRRVWVLQELVLSKDPWIRCGKVEMRWDDFCLPLRRILQNRRERYSPLASAITDSWTLLQGMNVIRAEALHAKFPCGTPDDELDDRTLLGILRLRRGLGATDARDLVFAHLGLASDFLTSQIFDHTFSKKEKLHYIPVNYQASCVQVFSCGNELDKIVELSHVLQDAEISDDTTRDIVRQGLETLALLSGNTQHYVVPEHFSNKNEHEHQLLEISDVLIKGLSEGSEPSQSSEAFMPSLSEMLSRNAQLRDMLASRWKTPDRSGCYGLLLAYIIQHLGHVSGLSKAGKINTAPPPYLERGSSLSYRRLAKTSRGLFGFVPASARIGDGVTFLNSCMVPIITRGVVYEDTDGLDSRVRIRFRSAQQEGENNKRSHIGSPRPISIEQEHYMVQGSITASAVKHVIVLGMSFFDGIALWNGREDQKWTDIYAIH</sequence>
<protein>
    <recommendedName>
        <fullName evidence="1">Heterokaryon incompatibility domain-containing protein</fullName>
    </recommendedName>
</protein>
<gene>
    <name evidence="2" type="ORF">GLAREA_03572</name>
</gene>
<evidence type="ECO:0000313" key="3">
    <source>
        <dbReference type="Proteomes" id="UP000016922"/>
    </source>
</evidence>
<dbReference type="PANTHER" id="PTHR24148">
    <property type="entry name" value="ANKYRIN REPEAT DOMAIN-CONTAINING PROTEIN 39 HOMOLOG-RELATED"/>
    <property type="match status" value="1"/>
</dbReference>
<dbReference type="GeneID" id="19462627"/>
<dbReference type="InterPro" id="IPR052895">
    <property type="entry name" value="HetReg/Transcr_Mod"/>
</dbReference>
<dbReference type="KEGG" id="glz:GLAREA_03572"/>